<dbReference type="RefSeq" id="WP_344574397.1">
    <property type="nucleotide sequence ID" value="NZ_BAAARK010000004.1"/>
</dbReference>
<dbReference type="Proteomes" id="UP001500994">
    <property type="component" value="Unassembled WGS sequence"/>
</dbReference>
<accession>A0ABN3RHS1</accession>
<organism evidence="1 2">
    <name type="scientific">Streptomyces lunalinharesii</name>
    <dbReference type="NCBI Taxonomy" id="333384"/>
    <lineage>
        <taxon>Bacteria</taxon>
        <taxon>Bacillati</taxon>
        <taxon>Actinomycetota</taxon>
        <taxon>Actinomycetes</taxon>
        <taxon>Kitasatosporales</taxon>
        <taxon>Streptomycetaceae</taxon>
        <taxon>Streptomyces</taxon>
    </lineage>
</organism>
<proteinExistence type="predicted"/>
<reference evidence="1 2" key="1">
    <citation type="journal article" date="2019" name="Int. J. Syst. Evol. Microbiol.">
        <title>The Global Catalogue of Microorganisms (GCM) 10K type strain sequencing project: providing services to taxonomists for standard genome sequencing and annotation.</title>
        <authorList>
            <consortium name="The Broad Institute Genomics Platform"/>
            <consortium name="The Broad Institute Genome Sequencing Center for Infectious Disease"/>
            <person name="Wu L."/>
            <person name="Ma J."/>
        </authorList>
    </citation>
    <scope>NUCLEOTIDE SEQUENCE [LARGE SCALE GENOMIC DNA]</scope>
    <source>
        <strain evidence="1 2">JCM 16374</strain>
    </source>
</reference>
<evidence type="ECO:0000313" key="2">
    <source>
        <dbReference type="Proteomes" id="UP001500994"/>
    </source>
</evidence>
<comment type="caution">
    <text evidence="1">The sequence shown here is derived from an EMBL/GenBank/DDBJ whole genome shotgun (WGS) entry which is preliminary data.</text>
</comment>
<keyword evidence="2" id="KW-1185">Reference proteome</keyword>
<sequence>MAPGYVPPVGSRLALDVDSREPELTLPAGARFTEPVLLGLAALAVRGRVERG</sequence>
<name>A0ABN3RHS1_9ACTN</name>
<protein>
    <submittedName>
        <fullName evidence="1">Uncharacterized protein</fullName>
    </submittedName>
</protein>
<dbReference type="EMBL" id="BAAARK010000004">
    <property type="protein sequence ID" value="GAA2652963.1"/>
    <property type="molecule type" value="Genomic_DNA"/>
</dbReference>
<evidence type="ECO:0000313" key="1">
    <source>
        <dbReference type="EMBL" id="GAA2652963.1"/>
    </source>
</evidence>
<gene>
    <name evidence="1" type="ORF">GCM10009864_17050</name>
</gene>